<sequence length="209" mass="23674">MFKTWREEYRANQATKRRIELEEWEQKKKWREEDRAAHLKAVAENAVDLAEHNQNLKAATGVSYLTLVCHEDTWTFMAIRTFGQWKPEWTQSTRAQSVLDIGNAPEHGELGRFTVDPNLVSGRIEKLPTGTDKAGMQRITLSGHNLTQLLASLYQGAKEESIADSARCGRLYSKLVEFLNLLDPDAEAGQTTGITFQIDDSVDASHLRQ</sequence>
<reference evidence="1 2" key="1">
    <citation type="submission" date="2017-12" db="EMBL/GenBank/DDBJ databases">
        <title>Population genomics insights into the ecological differentiation and adaptive evolution in streptomycetes.</title>
        <authorList>
            <person name="Li Y."/>
            <person name="Huang Y."/>
        </authorList>
    </citation>
    <scope>NUCLEOTIDE SEQUENCE [LARGE SCALE GENOMIC DNA]</scope>
    <source>
        <strain evidence="1 2">NBRC 100770</strain>
    </source>
</reference>
<protein>
    <submittedName>
        <fullName evidence="1">Uncharacterized protein</fullName>
    </submittedName>
</protein>
<accession>A0A8G2DYN7</accession>
<evidence type="ECO:0000313" key="1">
    <source>
        <dbReference type="EMBL" id="RZE15452.1"/>
    </source>
</evidence>
<dbReference type="Proteomes" id="UP000292693">
    <property type="component" value="Unassembled WGS sequence"/>
</dbReference>
<dbReference type="EMBL" id="PKLL01000033">
    <property type="protein sequence ID" value="RZE15452.1"/>
    <property type="molecule type" value="Genomic_DNA"/>
</dbReference>
<name>A0A8G2DYN7_9ACTN</name>
<comment type="caution">
    <text evidence="1">The sequence shown here is derived from an EMBL/GenBank/DDBJ whole genome shotgun (WGS) entry which is preliminary data.</text>
</comment>
<dbReference type="AlphaFoldDB" id="A0A8G2DYN7"/>
<proteinExistence type="predicted"/>
<organism evidence="1 2">
    <name type="scientific">Streptomyces albidoflavus</name>
    <dbReference type="NCBI Taxonomy" id="1886"/>
    <lineage>
        <taxon>Bacteria</taxon>
        <taxon>Bacillati</taxon>
        <taxon>Actinomycetota</taxon>
        <taxon>Actinomycetes</taxon>
        <taxon>Kitasatosporales</taxon>
        <taxon>Streptomycetaceae</taxon>
        <taxon>Streptomyces</taxon>
        <taxon>Streptomyces albidoflavus group</taxon>
    </lineage>
</organism>
<gene>
    <name evidence="1" type="ORF">C0Q92_30845</name>
</gene>
<evidence type="ECO:0000313" key="2">
    <source>
        <dbReference type="Proteomes" id="UP000292693"/>
    </source>
</evidence>
<dbReference type="GeneID" id="97271835"/>
<dbReference type="RefSeq" id="WP_129805994.1">
    <property type="nucleotide sequence ID" value="NZ_CP108648.1"/>
</dbReference>